<accession>A0A183D156</accession>
<dbReference type="GO" id="GO:0016409">
    <property type="term" value="F:palmitoyltransferase activity"/>
    <property type="evidence" value="ECO:0007669"/>
    <property type="project" value="TreeGrafter"/>
</dbReference>
<evidence type="ECO:0000313" key="2">
    <source>
        <dbReference type="EMBL" id="VDK34306.1"/>
    </source>
</evidence>
<keyword evidence="1" id="KW-0812">Transmembrane</keyword>
<dbReference type="PANTHER" id="PTHR13285">
    <property type="entry name" value="ACYLTRANSFERASE"/>
    <property type="match status" value="1"/>
</dbReference>
<organism evidence="4">
    <name type="scientific">Gongylonema pulchrum</name>
    <dbReference type="NCBI Taxonomy" id="637853"/>
    <lineage>
        <taxon>Eukaryota</taxon>
        <taxon>Metazoa</taxon>
        <taxon>Ecdysozoa</taxon>
        <taxon>Nematoda</taxon>
        <taxon>Chromadorea</taxon>
        <taxon>Rhabditida</taxon>
        <taxon>Spirurina</taxon>
        <taxon>Spiruromorpha</taxon>
        <taxon>Spiruroidea</taxon>
        <taxon>Gongylonematidae</taxon>
        <taxon>Gongylonema</taxon>
    </lineage>
</organism>
<dbReference type="EMBL" id="UYRT01003687">
    <property type="protein sequence ID" value="VDK34306.1"/>
    <property type="molecule type" value="Genomic_DNA"/>
</dbReference>
<sequence>MHGHTGKPDAWVYRPLVGEPMGRFYSVRRLIALVFVFLFVLAWHGTSSNYIYWVLLNALELCLEWFGAAMSKTDYWHRIQDALGPRGEKRLIAFLMLATVIPGVFGVFFFLSRKEIGNIIFDRLLIKTMGSLQRTILNLPGRSLRLSVVGIHFLVLGYCFNHVCLELDEYFSTKKPMKHEAKKKLS</sequence>
<dbReference type="PANTHER" id="PTHR13285:SF18">
    <property type="entry name" value="PROTEIN-CYSTEINE N-PALMITOYLTRANSFERASE RASP"/>
    <property type="match status" value="1"/>
</dbReference>
<reference evidence="2 3" key="2">
    <citation type="submission" date="2018-11" db="EMBL/GenBank/DDBJ databases">
        <authorList>
            <consortium name="Pathogen Informatics"/>
        </authorList>
    </citation>
    <scope>NUCLEOTIDE SEQUENCE [LARGE SCALE GENOMIC DNA]</scope>
</reference>
<evidence type="ECO:0000313" key="4">
    <source>
        <dbReference type="WBParaSite" id="GPUH_0000245201-mRNA-1"/>
    </source>
</evidence>
<reference evidence="4" key="1">
    <citation type="submission" date="2016-06" db="UniProtKB">
        <authorList>
            <consortium name="WormBaseParasite"/>
        </authorList>
    </citation>
    <scope>IDENTIFICATION</scope>
</reference>
<name>A0A183D156_9BILA</name>
<keyword evidence="3" id="KW-1185">Reference proteome</keyword>
<keyword evidence="1" id="KW-0472">Membrane</keyword>
<protein>
    <submittedName>
        <fullName evidence="4">RDD domain-containing protein</fullName>
    </submittedName>
</protein>
<dbReference type="InterPro" id="IPR051085">
    <property type="entry name" value="MB_O-acyltransferase"/>
</dbReference>
<dbReference type="OrthoDB" id="420606at2759"/>
<dbReference type="AlphaFoldDB" id="A0A183D156"/>
<proteinExistence type="predicted"/>
<dbReference type="GO" id="GO:0005783">
    <property type="term" value="C:endoplasmic reticulum"/>
    <property type="evidence" value="ECO:0007669"/>
    <property type="project" value="TreeGrafter"/>
</dbReference>
<gene>
    <name evidence="2" type="ORF">GPUH_LOCUS2447</name>
</gene>
<feature type="transmembrane region" description="Helical" evidence="1">
    <location>
        <begin position="27"/>
        <end position="44"/>
    </location>
</feature>
<dbReference type="WBParaSite" id="GPUH_0000245201-mRNA-1">
    <property type="protein sequence ID" value="GPUH_0000245201-mRNA-1"/>
    <property type="gene ID" value="GPUH_0000245201"/>
</dbReference>
<evidence type="ECO:0000313" key="3">
    <source>
        <dbReference type="Proteomes" id="UP000271098"/>
    </source>
</evidence>
<keyword evidence="1" id="KW-1133">Transmembrane helix</keyword>
<evidence type="ECO:0000256" key="1">
    <source>
        <dbReference type="SAM" id="Phobius"/>
    </source>
</evidence>
<dbReference type="Proteomes" id="UP000271098">
    <property type="component" value="Unassembled WGS sequence"/>
</dbReference>
<feature type="transmembrane region" description="Helical" evidence="1">
    <location>
        <begin position="91"/>
        <end position="111"/>
    </location>
</feature>